<evidence type="ECO:0000256" key="1">
    <source>
        <dbReference type="ARBA" id="ARBA00023015"/>
    </source>
</evidence>
<protein>
    <submittedName>
        <fullName evidence="5">GntR family transcriptional regulator</fullName>
    </submittedName>
</protein>
<dbReference type="InterPro" id="IPR008920">
    <property type="entry name" value="TF_FadR/GntR_C"/>
</dbReference>
<dbReference type="SUPFAM" id="SSF46785">
    <property type="entry name" value="Winged helix' DNA-binding domain"/>
    <property type="match status" value="1"/>
</dbReference>
<dbReference type="PANTHER" id="PTHR43537">
    <property type="entry name" value="TRANSCRIPTIONAL REGULATOR, GNTR FAMILY"/>
    <property type="match status" value="1"/>
</dbReference>
<keyword evidence="2" id="KW-0238">DNA-binding</keyword>
<dbReference type="SUPFAM" id="SSF48008">
    <property type="entry name" value="GntR ligand-binding domain-like"/>
    <property type="match status" value="1"/>
</dbReference>
<comment type="caution">
    <text evidence="5">The sequence shown here is derived from an EMBL/GenBank/DDBJ whole genome shotgun (WGS) entry which is preliminary data.</text>
</comment>
<sequence>MIRRLKMAEKKDSGGEPIAKDVRTRIRSMILGSELKPGQRLLEEELCERLGVGRTPVREALLLLKGEGLLGRGRGWVVENVDRSQIRAIFESRAAIEGATARLAARHAPAQTFDDLQRLIDAMEPGEGLTRPELNRLNNEFHNLIVGGADNMFLSQFHERTQFHYWMLRVPILFSNEEVQETNLQHRKIVDALIARDEDQAERAAREHVEKTMAIIEPAIQI</sequence>
<dbReference type="SMART" id="SM00895">
    <property type="entry name" value="FCD"/>
    <property type="match status" value="1"/>
</dbReference>
<dbReference type="InterPro" id="IPR000524">
    <property type="entry name" value="Tscrpt_reg_HTH_GntR"/>
</dbReference>
<dbReference type="Gene3D" id="1.10.10.10">
    <property type="entry name" value="Winged helix-like DNA-binding domain superfamily/Winged helix DNA-binding domain"/>
    <property type="match status" value="1"/>
</dbReference>
<evidence type="ECO:0000313" key="5">
    <source>
        <dbReference type="EMBL" id="TNV09340.1"/>
    </source>
</evidence>
<keyword evidence="6" id="KW-1185">Reference proteome</keyword>
<reference evidence="5 6" key="1">
    <citation type="submission" date="2019-06" db="EMBL/GenBank/DDBJ databases">
        <title>Ochrobactrum cricket sp.nov., isolated from the insect Teleogryllus occipitalis living in deserted cropland.</title>
        <authorList>
            <person name="Hu M."/>
        </authorList>
    </citation>
    <scope>NUCLEOTIDE SEQUENCE [LARGE SCALE GENOMIC DNA]</scope>
    <source>
        <strain evidence="5 6">LCB8</strain>
    </source>
</reference>
<proteinExistence type="predicted"/>
<dbReference type="InterPro" id="IPR036388">
    <property type="entry name" value="WH-like_DNA-bd_sf"/>
</dbReference>
<dbReference type="EMBL" id="VEWL01000027">
    <property type="protein sequence ID" value="TNV09340.1"/>
    <property type="molecule type" value="Genomic_DNA"/>
</dbReference>
<dbReference type="SMART" id="SM00345">
    <property type="entry name" value="HTH_GNTR"/>
    <property type="match status" value="1"/>
</dbReference>
<dbReference type="Proteomes" id="UP000312784">
    <property type="component" value="Unassembled WGS sequence"/>
</dbReference>
<dbReference type="PROSITE" id="PS50949">
    <property type="entry name" value="HTH_GNTR"/>
    <property type="match status" value="1"/>
</dbReference>
<keyword evidence="1" id="KW-0805">Transcription regulation</keyword>
<dbReference type="Gene3D" id="1.20.120.530">
    <property type="entry name" value="GntR ligand-binding domain-like"/>
    <property type="match status" value="1"/>
</dbReference>
<organism evidence="5 6">
    <name type="scientific">Ochrobactrum teleogrylli</name>
    <dbReference type="NCBI Taxonomy" id="2479765"/>
    <lineage>
        <taxon>Bacteria</taxon>
        <taxon>Pseudomonadati</taxon>
        <taxon>Pseudomonadota</taxon>
        <taxon>Alphaproteobacteria</taxon>
        <taxon>Hyphomicrobiales</taxon>
        <taxon>Brucellaceae</taxon>
        <taxon>Brucella/Ochrobactrum group</taxon>
        <taxon>Ochrobactrum</taxon>
    </lineage>
</organism>
<evidence type="ECO:0000259" key="4">
    <source>
        <dbReference type="PROSITE" id="PS50949"/>
    </source>
</evidence>
<dbReference type="Pfam" id="PF00392">
    <property type="entry name" value="GntR"/>
    <property type="match status" value="1"/>
</dbReference>
<evidence type="ECO:0000256" key="3">
    <source>
        <dbReference type="ARBA" id="ARBA00023163"/>
    </source>
</evidence>
<dbReference type="InterPro" id="IPR011711">
    <property type="entry name" value="GntR_C"/>
</dbReference>
<keyword evidence="3" id="KW-0804">Transcription</keyword>
<dbReference type="PRINTS" id="PR00035">
    <property type="entry name" value="HTHGNTR"/>
</dbReference>
<dbReference type="InterPro" id="IPR036390">
    <property type="entry name" value="WH_DNA-bd_sf"/>
</dbReference>
<feature type="domain" description="HTH gntR-type" evidence="4">
    <location>
        <begin position="16"/>
        <end position="84"/>
    </location>
</feature>
<name>A0ABY2XY87_9HYPH</name>
<dbReference type="Pfam" id="PF07729">
    <property type="entry name" value="FCD"/>
    <property type="match status" value="1"/>
</dbReference>
<gene>
    <name evidence="5" type="ORF">FIC94_21950</name>
</gene>
<evidence type="ECO:0000256" key="2">
    <source>
        <dbReference type="ARBA" id="ARBA00023125"/>
    </source>
</evidence>
<evidence type="ECO:0000313" key="6">
    <source>
        <dbReference type="Proteomes" id="UP000312784"/>
    </source>
</evidence>
<accession>A0ABY2XY87</accession>
<dbReference type="PANTHER" id="PTHR43537:SF51">
    <property type="entry name" value="HTH-TYPE TRANSCRIPTIONAL REGULATOR LGOR-RELATED"/>
    <property type="match status" value="1"/>
</dbReference>